<feature type="transmembrane region" description="Helical" evidence="6">
    <location>
        <begin position="215"/>
        <end position="236"/>
    </location>
</feature>
<feature type="domain" description="Major facilitator superfamily (MFS) profile" evidence="7">
    <location>
        <begin position="60"/>
        <end position="565"/>
    </location>
</feature>
<dbReference type="GO" id="GO:0022857">
    <property type="term" value="F:transmembrane transporter activity"/>
    <property type="evidence" value="ECO:0007669"/>
    <property type="project" value="InterPro"/>
</dbReference>
<dbReference type="RefSeq" id="XP_007725745.1">
    <property type="nucleotide sequence ID" value="XM_007727555.1"/>
</dbReference>
<evidence type="ECO:0000256" key="1">
    <source>
        <dbReference type="ARBA" id="ARBA00004141"/>
    </source>
</evidence>
<feature type="transmembrane region" description="Helical" evidence="6">
    <location>
        <begin position="153"/>
        <end position="173"/>
    </location>
</feature>
<feature type="transmembrane region" description="Helical" evidence="6">
    <location>
        <begin position="392"/>
        <end position="410"/>
    </location>
</feature>
<dbReference type="Gene3D" id="1.20.1250.20">
    <property type="entry name" value="MFS general substrate transporter like domains"/>
    <property type="match status" value="1"/>
</dbReference>
<dbReference type="InterPro" id="IPR005829">
    <property type="entry name" value="Sugar_transporter_CS"/>
</dbReference>
<dbReference type="Proteomes" id="UP000019484">
    <property type="component" value="Unassembled WGS sequence"/>
</dbReference>
<feature type="transmembrane region" description="Helical" evidence="6">
    <location>
        <begin position="328"/>
        <end position="347"/>
    </location>
</feature>
<evidence type="ECO:0000256" key="2">
    <source>
        <dbReference type="ARBA" id="ARBA00022448"/>
    </source>
</evidence>
<evidence type="ECO:0000256" key="4">
    <source>
        <dbReference type="ARBA" id="ARBA00022989"/>
    </source>
</evidence>
<protein>
    <recommendedName>
        <fullName evidence="7">Major facilitator superfamily (MFS) profile domain-containing protein</fullName>
    </recommendedName>
</protein>
<feature type="transmembrane region" description="Helical" evidence="6">
    <location>
        <begin position="367"/>
        <end position="385"/>
    </location>
</feature>
<feature type="transmembrane region" description="Helical" evidence="6">
    <location>
        <begin position="416"/>
        <end position="438"/>
    </location>
</feature>
<keyword evidence="5 6" id="KW-0472">Membrane</keyword>
<keyword evidence="2" id="KW-0813">Transport</keyword>
<dbReference type="Pfam" id="PF06609">
    <property type="entry name" value="TRI12"/>
    <property type="match status" value="1"/>
</dbReference>
<accession>W9YLA9</accession>
<feature type="transmembrane region" description="Helical" evidence="6">
    <location>
        <begin position="287"/>
        <end position="307"/>
    </location>
</feature>
<organism evidence="8 9">
    <name type="scientific">Capronia coronata CBS 617.96</name>
    <dbReference type="NCBI Taxonomy" id="1182541"/>
    <lineage>
        <taxon>Eukaryota</taxon>
        <taxon>Fungi</taxon>
        <taxon>Dikarya</taxon>
        <taxon>Ascomycota</taxon>
        <taxon>Pezizomycotina</taxon>
        <taxon>Eurotiomycetes</taxon>
        <taxon>Chaetothyriomycetidae</taxon>
        <taxon>Chaetothyriales</taxon>
        <taxon>Herpotrichiellaceae</taxon>
        <taxon>Capronia</taxon>
    </lineage>
</organism>
<keyword evidence="3 6" id="KW-0812">Transmembrane</keyword>
<dbReference type="InterPro" id="IPR053791">
    <property type="entry name" value="MFS_Tri12-like"/>
</dbReference>
<comment type="caution">
    <text evidence="8">The sequence shown here is derived from an EMBL/GenBank/DDBJ whole genome shotgun (WGS) entry which is preliminary data.</text>
</comment>
<dbReference type="SUPFAM" id="SSF103473">
    <property type="entry name" value="MFS general substrate transporter"/>
    <property type="match status" value="1"/>
</dbReference>
<feature type="transmembrane region" description="Helical" evidence="6">
    <location>
        <begin position="256"/>
        <end position="275"/>
    </location>
</feature>
<comment type="subcellular location">
    <subcellularLocation>
        <location evidence="1">Membrane</location>
        <topology evidence="1">Multi-pass membrane protein</topology>
    </subcellularLocation>
</comment>
<name>W9YLA9_9EURO</name>
<dbReference type="GeneID" id="19161544"/>
<dbReference type="InterPro" id="IPR036259">
    <property type="entry name" value="MFS_trans_sf"/>
</dbReference>
<evidence type="ECO:0000313" key="8">
    <source>
        <dbReference type="EMBL" id="EXJ83059.1"/>
    </source>
</evidence>
<evidence type="ECO:0000313" key="9">
    <source>
        <dbReference type="Proteomes" id="UP000019484"/>
    </source>
</evidence>
<dbReference type="AlphaFoldDB" id="W9YLA9"/>
<evidence type="ECO:0000259" key="7">
    <source>
        <dbReference type="PROSITE" id="PS50850"/>
    </source>
</evidence>
<evidence type="ECO:0000256" key="6">
    <source>
        <dbReference type="SAM" id="Phobius"/>
    </source>
</evidence>
<feature type="transmembrane region" description="Helical" evidence="6">
    <location>
        <begin position="62"/>
        <end position="85"/>
    </location>
</feature>
<sequence>MASDKPQAEAMAVHHEDIIHHNVVGEERLDPHIRDDHGDPHRAALEDIDGTKKVTKSTWAAVFFLGFTFQPALTFTILCCFPILGPISLELQGNTNNANWMASGWSLAGSVSFAIAGQLSDYFGRRYILLFGQALLILGHLVGATAYSVNQGIAAMVLLGFGTGTTFVLYPGISELLPNKHRSLGLAWTEMNILPFTTFGPLIARALLKNATWRWVYILGVITAVISFVGTAIFYIPPTKPLRDITRRQLMAELDYVGIVLYTAGLTLLLFGLGRGGVSAPWKSAQVLVPLILGAVVFSLTFFWDFYGPVKRPLFPLRLFRKMRDYTSLLVIIFVTGLVYFSMTALIPTQISDMFTSDPIRAGLYNIPGGFGGAAGGAIIGSFMAKIKHVHLQLVFGIAMQTLFAGLFALATPDRLGMTIAFQLLANIPFSWITLICYVTASLNVPQRDLGLALGLIGTFRFLGGAIGTTIFDTILNNKAQTDIPPRVLQFVEPLHFPASKIPGLVTALSDQDASALSTYSQAVIDAGVQGMRWGYSDAYRITWIASIPFGIIATLIAVGVPDVSPYFTSHTAVTMEKERLDGRHQHVDVEGEQKGMALV</sequence>
<dbReference type="HOGENOM" id="CLU_000960_25_2_1"/>
<proteinExistence type="predicted"/>
<dbReference type="PANTHER" id="PTHR23501">
    <property type="entry name" value="MAJOR FACILITATOR SUPERFAMILY"/>
    <property type="match status" value="1"/>
</dbReference>
<reference evidence="8 9" key="1">
    <citation type="submission" date="2013-03" db="EMBL/GenBank/DDBJ databases">
        <title>The Genome Sequence of Capronia coronata CBS 617.96.</title>
        <authorList>
            <consortium name="The Broad Institute Genomics Platform"/>
            <person name="Cuomo C."/>
            <person name="de Hoog S."/>
            <person name="Gorbushina A."/>
            <person name="Walker B."/>
            <person name="Young S.K."/>
            <person name="Zeng Q."/>
            <person name="Gargeya S."/>
            <person name="Fitzgerald M."/>
            <person name="Haas B."/>
            <person name="Abouelleil A."/>
            <person name="Allen A.W."/>
            <person name="Alvarado L."/>
            <person name="Arachchi H.M."/>
            <person name="Berlin A.M."/>
            <person name="Chapman S.B."/>
            <person name="Gainer-Dewar J."/>
            <person name="Goldberg J."/>
            <person name="Griggs A."/>
            <person name="Gujja S."/>
            <person name="Hansen M."/>
            <person name="Howarth C."/>
            <person name="Imamovic A."/>
            <person name="Ireland A."/>
            <person name="Larimer J."/>
            <person name="McCowan C."/>
            <person name="Murphy C."/>
            <person name="Pearson M."/>
            <person name="Poon T.W."/>
            <person name="Priest M."/>
            <person name="Roberts A."/>
            <person name="Saif S."/>
            <person name="Shea T."/>
            <person name="Sisk P."/>
            <person name="Sykes S."/>
            <person name="Wortman J."/>
            <person name="Nusbaum C."/>
            <person name="Birren B."/>
        </authorList>
    </citation>
    <scope>NUCLEOTIDE SEQUENCE [LARGE SCALE GENOMIC DNA]</scope>
    <source>
        <strain evidence="8 9">CBS 617.96</strain>
    </source>
</reference>
<feature type="transmembrane region" description="Helical" evidence="6">
    <location>
        <begin position="127"/>
        <end position="147"/>
    </location>
</feature>
<feature type="transmembrane region" description="Helical" evidence="6">
    <location>
        <begin position="542"/>
        <end position="561"/>
    </location>
</feature>
<dbReference type="OrthoDB" id="2587356at2759"/>
<feature type="transmembrane region" description="Helical" evidence="6">
    <location>
        <begin position="450"/>
        <end position="472"/>
    </location>
</feature>
<gene>
    <name evidence="8" type="ORF">A1O1_06677</name>
</gene>
<keyword evidence="9" id="KW-1185">Reference proteome</keyword>
<evidence type="ECO:0000256" key="3">
    <source>
        <dbReference type="ARBA" id="ARBA00022692"/>
    </source>
</evidence>
<dbReference type="PROSITE" id="PS00216">
    <property type="entry name" value="SUGAR_TRANSPORT_1"/>
    <property type="match status" value="1"/>
</dbReference>
<dbReference type="CDD" id="cd06179">
    <property type="entry name" value="MFS_TRI12_like"/>
    <property type="match status" value="1"/>
</dbReference>
<dbReference type="EMBL" id="AMWN01000006">
    <property type="protein sequence ID" value="EXJ83059.1"/>
    <property type="molecule type" value="Genomic_DNA"/>
</dbReference>
<keyword evidence="4 6" id="KW-1133">Transmembrane helix</keyword>
<evidence type="ECO:0000256" key="5">
    <source>
        <dbReference type="ARBA" id="ARBA00023136"/>
    </source>
</evidence>
<feature type="transmembrane region" description="Helical" evidence="6">
    <location>
        <begin position="97"/>
        <end position="115"/>
    </location>
</feature>
<dbReference type="eggNOG" id="KOG0254">
    <property type="taxonomic scope" value="Eukaryota"/>
</dbReference>
<feature type="transmembrane region" description="Helical" evidence="6">
    <location>
        <begin position="185"/>
        <end position="203"/>
    </location>
</feature>
<dbReference type="PANTHER" id="PTHR23501:SF109">
    <property type="entry name" value="MAJOR FACILITATOR SUPERFAMILY (MFS) PROFILE DOMAIN-CONTAINING PROTEIN-RELATED"/>
    <property type="match status" value="1"/>
</dbReference>
<dbReference type="GO" id="GO:0005886">
    <property type="term" value="C:plasma membrane"/>
    <property type="evidence" value="ECO:0007669"/>
    <property type="project" value="TreeGrafter"/>
</dbReference>
<dbReference type="PROSITE" id="PS50850">
    <property type="entry name" value="MFS"/>
    <property type="match status" value="1"/>
</dbReference>
<dbReference type="InterPro" id="IPR010573">
    <property type="entry name" value="MFS_Str1/Tri12-like"/>
</dbReference>
<dbReference type="InterPro" id="IPR020846">
    <property type="entry name" value="MFS_dom"/>
</dbReference>